<dbReference type="InterPro" id="IPR049326">
    <property type="entry name" value="Rhodopsin_dom_fungi"/>
</dbReference>
<comment type="caution">
    <text evidence="9">The sequence shown here is derived from an EMBL/GenBank/DDBJ whole genome shotgun (WGS) entry which is preliminary data.</text>
</comment>
<feature type="region of interest" description="Disordered" evidence="6">
    <location>
        <begin position="287"/>
        <end position="420"/>
    </location>
</feature>
<keyword evidence="2 7" id="KW-0812">Transmembrane</keyword>
<gene>
    <name evidence="9" type="ORF">CEP52_001029</name>
</gene>
<dbReference type="GO" id="GO:0016020">
    <property type="term" value="C:membrane"/>
    <property type="evidence" value="ECO:0007669"/>
    <property type="project" value="UniProtKB-SubCell"/>
</dbReference>
<sequence length="420" mass="48067">MNLTPRDDDDEPVHGFINPYPELNAGLWCLFLGATAFLALRLWVKITRRHGMWYDDYILIVSWGVLLATDSLIVYQFGNGYVLENSKQEWDDRMHILINISSCGNLIGQAWTKTAFGVTLLRMSNRWQQGILWFCIFSMNIWMILKVIFQWAKVCDKDSYQNWYRLDFCIGWKFRDDFKEGGNVYNIIMDFVFASFPWLITRSLEMRRAEKVGLCLTMSLGMIVAIVAAIRVGWKDKGNDRDSHYMWRNGMSQIWYSSEVAGTIIVQCIPILRPILRDIHTSLTSRRLDSTADGGKSTGWTQSRSTKHISAPLPLDQERAAGNPERVELRDIPEEQESSSNNSNNTGGFQFWDKNPAPEITPVANVMSPTSPQSDNWPLGRGSESVRSMEYGHERRSHSSIGLAVDQEQQGLSPPPPRRQ</sequence>
<feature type="compositionally biased region" description="Polar residues" evidence="6">
    <location>
        <begin position="367"/>
        <end position="376"/>
    </location>
</feature>
<accession>A0A428UL59</accession>
<feature type="transmembrane region" description="Helical" evidence="7">
    <location>
        <begin position="130"/>
        <end position="152"/>
    </location>
</feature>
<dbReference type="PANTHER" id="PTHR33048">
    <property type="entry name" value="PTH11-LIKE INTEGRAL MEMBRANE PROTEIN (AFU_ORTHOLOGUE AFUA_5G11245)"/>
    <property type="match status" value="1"/>
</dbReference>
<reference evidence="9 10" key="1">
    <citation type="submission" date="2017-06" db="EMBL/GenBank/DDBJ databases">
        <title>Comparative genomic analysis of Ambrosia Fusariam Clade fungi.</title>
        <authorList>
            <person name="Stajich J.E."/>
            <person name="Carrillo J."/>
            <person name="Kijimoto T."/>
            <person name="Eskalen A."/>
            <person name="O'Donnell K."/>
            <person name="Kasson M."/>
        </authorList>
    </citation>
    <scope>NUCLEOTIDE SEQUENCE [LARGE SCALE GENOMIC DNA]</scope>
    <source>
        <strain evidence="9 10">NRRL62579</strain>
    </source>
</reference>
<feature type="transmembrane region" description="Helical" evidence="7">
    <location>
        <begin position="254"/>
        <end position="276"/>
    </location>
</feature>
<protein>
    <recommendedName>
        <fullName evidence="8">Rhodopsin domain-containing protein</fullName>
    </recommendedName>
</protein>
<feature type="transmembrane region" description="Helical" evidence="7">
    <location>
        <begin position="25"/>
        <end position="44"/>
    </location>
</feature>
<dbReference type="Proteomes" id="UP000287144">
    <property type="component" value="Unassembled WGS sequence"/>
</dbReference>
<evidence type="ECO:0000256" key="7">
    <source>
        <dbReference type="SAM" id="Phobius"/>
    </source>
</evidence>
<dbReference type="AlphaFoldDB" id="A0A428UL59"/>
<comment type="similarity">
    <text evidence="5">Belongs to the SAT4 family.</text>
</comment>
<organism evidence="9 10">
    <name type="scientific">Fusarium oligoseptatum</name>
    <dbReference type="NCBI Taxonomy" id="2604345"/>
    <lineage>
        <taxon>Eukaryota</taxon>
        <taxon>Fungi</taxon>
        <taxon>Dikarya</taxon>
        <taxon>Ascomycota</taxon>
        <taxon>Pezizomycotina</taxon>
        <taxon>Sordariomycetes</taxon>
        <taxon>Hypocreomycetidae</taxon>
        <taxon>Hypocreales</taxon>
        <taxon>Nectriaceae</taxon>
        <taxon>Fusarium</taxon>
        <taxon>Fusarium solani species complex</taxon>
    </lineage>
</organism>
<evidence type="ECO:0000259" key="8">
    <source>
        <dbReference type="Pfam" id="PF20684"/>
    </source>
</evidence>
<evidence type="ECO:0000256" key="4">
    <source>
        <dbReference type="ARBA" id="ARBA00023136"/>
    </source>
</evidence>
<dbReference type="PANTHER" id="PTHR33048:SF147">
    <property type="entry name" value="INTEGRAL MEMBRANE PROTEIN"/>
    <property type="match status" value="1"/>
</dbReference>
<proteinExistence type="inferred from homology"/>
<keyword evidence="4 7" id="KW-0472">Membrane</keyword>
<evidence type="ECO:0000313" key="10">
    <source>
        <dbReference type="Proteomes" id="UP000287144"/>
    </source>
</evidence>
<dbReference type="EMBL" id="NKCK01000005">
    <property type="protein sequence ID" value="RSM15016.1"/>
    <property type="molecule type" value="Genomic_DNA"/>
</dbReference>
<name>A0A428UL59_9HYPO</name>
<dbReference type="InterPro" id="IPR052337">
    <property type="entry name" value="SAT4-like"/>
</dbReference>
<keyword evidence="3 7" id="KW-1133">Transmembrane helix</keyword>
<evidence type="ECO:0000256" key="3">
    <source>
        <dbReference type="ARBA" id="ARBA00022989"/>
    </source>
</evidence>
<evidence type="ECO:0000256" key="1">
    <source>
        <dbReference type="ARBA" id="ARBA00004141"/>
    </source>
</evidence>
<feature type="transmembrane region" description="Helical" evidence="7">
    <location>
        <begin position="183"/>
        <end position="200"/>
    </location>
</feature>
<evidence type="ECO:0000256" key="6">
    <source>
        <dbReference type="SAM" id="MobiDB-lite"/>
    </source>
</evidence>
<feature type="transmembrane region" description="Helical" evidence="7">
    <location>
        <begin position="56"/>
        <end position="76"/>
    </location>
</feature>
<comment type="subcellular location">
    <subcellularLocation>
        <location evidence="1">Membrane</location>
        <topology evidence="1">Multi-pass membrane protein</topology>
    </subcellularLocation>
</comment>
<evidence type="ECO:0000313" key="9">
    <source>
        <dbReference type="EMBL" id="RSM15016.1"/>
    </source>
</evidence>
<feature type="domain" description="Rhodopsin" evidence="8">
    <location>
        <begin position="40"/>
        <end position="277"/>
    </location>
</feature>
<feature type="transmembrane region" description="Helical" evidence="7">
    <location>
        <begin position="96"/>
        <end position="118"/>
    </location>
</feature>
<keyword evidence="10" id="KW-1185">Reference proteome</keyword>
<evidence type="ECO:0000256" key="2">
    <source>
        <dbReference type="ARBA" id="ARBA00022692"/>
    </source>
</evidence>
<feature type="transmembrane region" description="Helical" evidence="7">
    <location>
        <begin position="212"/>
        <end position="234"/>
    </location>
</feature>
<dbReference type="Pfam" id="PF20684">
    <property type="entry name" value="Fung_rhodopsin"/>
    <property type="match status" value="1"/>
</dbReference>
<evidence type="ECO:0000256" key="5">
    <source>
        <dbReference type="ARBA" id="ARBA00038359"/>
    </source>
</evidence>
<dbReference type="STRING" id="1325735.A0A428UL59"/>